<feature type="compositionally biased region" description="Basic and acidic residues" evidence="1">
    <location>
        <begin position="388"/>
        <end position="398"/>
    </location>
</feature>
<sequence>MAPKAALLRSALVDAAHEIFRANPDELTVNAVRSHAEDLLDLEAGFFKSGAWKNKLLEAAEGGGEEAAEVSKEDQRNNRADKKTKKTKKQEPAPKASVTGQDALGIDDSSVSPETKQPPQKRKLAERSITVPSREIQGGQDSDNVKETAKECADSGNGRPADNDERKPSTRRNNAKVGEEALKPGTSSPLSEVDSGNDVPGIKPKSKQAATDLVVDAGDVSDGSSTSVLDDTPPPKKKIKPLKQVPAKQVAHKATTATNSPDEVEVKKLQSQLAKCGVRKIWGIELKRFGDDAKAKIRQLKSMLHDLGMDGRFSEAKAREIKERRELMADLEEVQEMNRNWGVNGSGRASRSRMVKTPKEESSDEAEEREEGGEAEDSDAGMVVSGDIKSRTAGHGDSKEDDTDGDGDDGPKVKARGRQSARQADLAFLGSDSESD</sequence>
<feature type="region of interest" description="Disordered" evidence="1">
    <location>
        <begin position="61"/>
        <end position="261"/>
    </location>
</feature>
<feature type="compositionally biased region" description="Polar residues" evidence="1">
    <location>
        <begin position="337"/>
        <end position="349"/>
    </location>
</feature>
<dbReference type="AlphaFoldDB" id="F0XG21"/>
<feature type="compositionally biased region" description="Basic and acidic residues" evidence="1">
    <location>
        <begin position="69"/>
        <end position="81"/>
    </location>
</feature>
<feature type="compositionally biased region" description="Acidic residues" evidence="1">
    <location>
        <begin position="399"/>
        <end position="408"/>
    </location>
</feature>
<dbReference type="EMBL" id="GL629767">
    <property type="protein sequence ID" value="EFX03378.1"/>
    <property type="molecule type" value="Genomic_DNA"/>
</dbReference>
<feature type="region of interest" description="Disordered" evidence="1">
    <location>
        <begin position="332"/>
        <end position="436"/>
    </location>
</feature>
<dbReference type="InterPro" id="IPR037647">
    <property type="entry name" value="HIRIP3"/>
</dbReference>
<evidence type="ECO:0000313" key="2">
    <source>
        <dbReference type="EMBL" id="EFX03378.1"/>
    </source>
</evidence>
<dbReference type="GO" id="GO:0005634">
    <property type="term" value="C:nucleus"/>
    <property type="evidence" value="ECO:0007669"/>
    <property type="project" value="TreeGrafter"/>
</dbReference>
<name>F0XG21_GROCL</name>
<dbReference type="InParanoid" id="F0XG21"/>
<dbReference type="RefSeq" id="XP_014172860.1">
    <property type="nucleotide sequence ID" value="XM_014317385.1"/>
</dbReference>
<evidence type="ECO:0008006" key="4">
    <source>
        <dbReference type="Google" id="ProtNLM"/>
    </source>
</evidence>
<dbReference type="OrthoDB" id="552755at2759"/>
<dbReference type="GeneID" id="25978749"/>
<dbReference type="Proteomes" id="UP000007796">
    <property type="component" value="Unassembled WGS sequence"/>
</dbReference>
<evidence type="ECO:0000313" key="3">
    <source>
        <dbReference type="Proteomes" id="UP000007796"/>
    </source>
</evidence>
<dbReference type="eggNOG" id="ENOG502S0AG">
    <property type="taxonomic scope" value="Eukaryota"/>
</dbReference>
<gene>
    <name evidence="2" type="ORF">CMQ_5428</name>
</gene>
<reference evidence="2 3" key="1">
    <citation type="journal article" date="2011" name="Proc. Natl. Acad. Sci. U.S.A.">
        <title>Genome and transcriptome analyses of the mountain pine beetle-fungal symbiont Grosmannia clavigera, a lodgepole pine pathogen.</title>
        <authorList>
            <person name="DiGuistini S."/>
            <person name="Wang Y."/>
            <person name="Liao N.Y."/>
            <person name="Taylor G."/>
            <person name="Tanguay P."/>
            <person name="Feau N."/>
            <person name="Henrissat B."/>
            <person name="Chan S.K."/>
            <person name="Hesse-Orce U."/>
            <person name="Alamouti S.M."/>
            <person name="Tsui C.K.M."/>
            <person name="Docking R.T."/>
            <person name="Levasseur A."/>
            <person name="Haridas S."/>
            <person name="Robertson G."/>
            <person name="Birol I."/>
            <person name="Holt R.A."/>
            <person name="Marra M.A."/>
            <person name="Hamelin R.C."/>
            <person name="Hirst M."/>
            <person name="Jones S.J.M."/>
            <person name="Bohlmann J."/>
            <person name="Breuil C."/>
        </authorList>
    </citation>
    <scope>NUCLEOTIDE SEQUENCE [LARGE SCALE GENOMIC DNA]</scope>
    <source>
        <strain evidence="3">kw1407 / UAMH 11150</strain>
    </source>
</reference>
<keyword evidence="3" id="KW-1185">Reference proteome</keyword>
<dbReference type="PANTHER" id="PTHR15410">
    <property type="entry name" value="HIRA-INTERACTING PROTEIN 3"/>
    <property type="match status" value="1"/>
</dbReference>
<protein>
    <recommendedName>
        <fullName evidence="4">Transcriptional regulator</fullName>
    </recommendedName>
</protein>
<feature type="compositionally biased region" description="Polar residues" evidence="1">
    <location>
        <begin position="109"/>
        <end position="118"/>
    </location>
</feature>
<dbReference type="PANTHER" id="PTHR15410:SF2">
    <property type="entry name" value="HIRA-INTERACTING PROTEIN 3"/>
    <property type="match status" value="1"/>
</dbReference>
<organism evidence="3">
    <name type="scientific">Grosmannia clavigera (strain kw1407 / UAMH 11150)</name>
    <name type="common">Blue stain fungus</name>
    <name type="synonym">Graphiocladiella clavigera</name>
    <dbReference type="NCBI Taxonomy" id="655863"/>
    <lineage>
        <taxon>Eukaryota</taxon>
        <taxon>Fungi</taxon>
        <taxon>Dikarya</taxon>
        <taxon>Ascomycota</taxon>
        <taxon>Pezizomycotina</taxon>
        <taxon>Sordariomycetes</taxon>
        <taxon>Sordariomycetidae</taxon>
        <taxon>Ophiostomatales</taxon>
        <taxon>Ophiostomataceae</taxon>
        <taxon>Leptographium</taxon>
    </lineage>
</organism>
<feature type="compositionally biased region" description="Acidic residues" evidence="1">
    <location>
        <begin position="362"/>
        <end position="379"/>
    </location>
</feature>
<dbReference type="STRING" id="655863.F0XG21"/>
<evidence type="ECO:0000256" key="1">
    <source>
        <dbReference type="SAM" id="MobiDB-lite"/>
    </source>
</evidence>
<accession>F0XG21</accession>
<dbReference type="HOGENOM" id="CLU_033002_0_0_1"/>
<feature type="compositionally biased region" description="Basic and acidic residues" evidence="1">
    <location>
        <begin position="143"/>
        <end position="153"/>
    </location>
</feature>
<proteinExistence type="predicted"/>